<dbReference type="Pfam" id="PF01546">
    <property type="entry name" value="Peptidase_M20"/>
    <property type="match status" value="1"/>
</dbReference>
<comment type="caution">
    <text evidence="3">The sequence shown here is derived from an EMBL/GenBank/DDBJ whole genome shotgun (WGS) entry which is preliminary data.</text>
</comment>
<dbReference type="SUPFAM" id="SSF55031">
    <property type="entry name" value="Bacterial exopeptidase dimerisation domain"/>
    <property type="match status" value="1"/>
</dbReference>
<feature type="domain" description="Peptidase M20 dimerisation" evidence="2">
    <location>
        <begin position="204"/>
        <end position="297"/>
    </location>
</feature>
<proteinExistence type="predicted"/>
<dbReference type="PIRSF" id="PIRSF005962">
    <property type="entry name" value="Pept_M20D_amidohydro"/>
    <property type="match status" value="1"/>
</dbReference>
<evidence type="ECO:0000313" key="4">
    <source>
        <dbReference type="Proteomes" id="UP000619838"/>
    </source>
</evidence>
<name>A0ABR9XPG0_9CHLB</name>
<dbReference type="Gene3D" id="3.40.630.10">
    <property type="entry name" value="Zn peptidases"/>
    <property type="match status" value="1"/>
</dbReference>
<dbReference type="CDD" id="cd03886">
    <property type="entry name" value="M20_Acy1"/>
    <property type="match status" value="1"/>
</dbReference>
<evidence type="ECO:0000256" key="1">
    <source>
        <dbReference type="ARBA" id="ARBA00022801"/>
    </source>
</evidence>
<reference evidence="3 4" key="1">
    <citation type="journal article" date="2020" name="Microorganisms">
        <title>Simultaneous Genome Sequencing of Prosthecochloris ethylica and Desulfuromonas acetoxidans within a Syntrophic Mixture Reveals Unique Pili and Protein Interactions.</title>
        <authorList>
            <person name="Kyndt J.A."/>
            <person name="Van Beeumen J.J."/>
            <person name="Meyer T.E."/>
        </authorList>
    </citation>
    <scope>NUCLEOTIDE SEQUENCE [LARGE SCALE GENOMIC DNA]</scope>
    <source>
        <strain evidence="3 4">N3</strain>
    </source>
</reference>
<protein>
    <submittedName>
        <fullName evidence="3">Amidohydrolase</fullName>
    </submittedName>
</protein>
<dbReference type="RefSeq" id="WP_194185800.1">
    <property type="nucleotide sequence ID" value="NZ_JADGIH010000004.1"/>
</dbReference>
<accession>A0ABR9XPG0</accession>
<dbReference type="PANTHER" id="PTHR11014">
    <property type="entry name" value="PEPTIDASE M20 FAMILY MEMBER"/>
    <property type="match status" value="1"/>
</dbReference>
<gene>
    <name evidence="3" type="ORF">INT08_01840</name>
</gene>
<dbReference type="InterPro" id="IPR011650">
    <property type="entry name" value="Peptidase_M20_dimer"/>
</dbReference>
<dbReference type="Proteomes" id="UP000619838">
    <property type="component" value="Unassembled WGS sequence"/>
</dbReference>
<organism evidence="3 4">
    <name type="scientific">Prosthecochloris ethylica</name>
    <dbReference type="NCBI Taxonomy" id="2743976"/>
    <lineage>
        <taxon>Bacteria</taxon>
        <taxon>Pseudomonadati</taxon>
        <taxon>Chlorobiota</taxon>
        <taxon>Chlorobiia</taxon>
        <taxon>Chlorobiales</taxon>
        <taxon>Chlorobiaceae</taxon>
        <taxon>Prosthecochloris</taxon>
    </lineage>
</organism>
<dbReference type="InterPro" id="IPR036264">
    <property type="entry name" value="Bact_exopeptidase_dim_dom"/>
</dbReference>
<keyword evidence="4" id="KW-1185">Reference proteome</keyword>
<dbReference type="PANTHER" id="PTHR11014:SF63">
    <property type="entry name" value="METALLOPEPTIDASE, PUTATIVE (AFU_ORTHOLOGUE AFUA_6G09600)-RELATED"/>
    <property type="match status" value="1"/>
</dbReference>
<dbReference type="Gene3D" id="3.30.70.360">
    <property type="match status" value="1"/>
</dbReference>
<dbReference type="Pfam" id="PF07687">
    <property type="entry name" value="M20_dimer"/>
    <property type="match status" value="1"/>
</dbReference>
<dbReference type="NCBIfam" id="TIGR01891">
    <property type="entry name" value="amidohydrolases"/>
    <property type="match status" value="1"/>
</dbReference>
<dbReference type="SUPFAM" id="SSF53187">
    <property type="entry name" value="Zn-dependent exopeptidases"/>
    <property type="match status" value="1"/>
</dbReference>
<evidence type="ECO:0000313" key="3">
    <source>
        <dbReference type="EMBL" id="MBF0635926.1"/>
    </source>
</evidence>
<sequence>MSESSIRLPEYIRHAARELYPGIVSVRRDIHRHPELSFQEFRTTGLIRSYLEGLGLEIGPQYLETGCVALLRGTARVSSSEKRAAVALRADIDALPVQEENSSEFCSTSAGCMHACGHDMHTAILLGTASLLAGMRERIPGDILFIFQPAEEKAPGGARPMLEAGLFSDYCPSAVFALHCFPHIATGNVALREGSLMAAADELYLTVRGQGGHASAPHHAADPILASAHIVTALQHLVSRVASPYEQAVVSVSSIHGGHATNVIPGSVEMSGTMRTMNESLRSTFHERFERAVRDVASAFGTTAEVNIVHGYPVLSNDARMTALARQAAVEILGERHVEEGDPLMTAEDFSYYLQECPGTFIQLGTGPAGDNSGEPLHSSRFEPDERALETGMNVMSAVAMKALRG</sequence>
<dbReference type="InterPro" id="IPR017439">
    <property type="entry name" value="Amidohydrolase"/>
</dbReference>
<keyword evidence="1" id="KW-0378">Hydrolase</keyword>
<dbReference type="EMBL" id="JADGII010000002">
    <property type="protein sequence ID" value="MBF0635926.1"/>
    <property type="molecule type" value="Genomic_DNA"/>
</dbReference>
<dbReference type="InterPro" id="IPR002933">
    <property type="entry name" value="Peptidase_M20"/>
</dbReference>
<evidence type="ECO:0000259" key="2">
    <source>
        <dbReference type="Pfam" id="PF07687"/>
    </source>
</evidence>